<name>A0A2R8B981_9RHOB</name>
<evidence type="ECO:0000259" key="1">
    <source>
        <dbReference type="SMART" id="SM00460"/>
    </source>
</evidence>
<sequence>MGHKEKAIRMSSDPMTQETPLLNYSSGPIQSLIADRGWSKLELAERAEAAYEFVRNEIAFGYNSDDTLTASDVLRDGYGQCNTKTTLLMALLRAMDLPCRFHGFTIHKSLQRGIVPEIVYPLAPTNILHSWVEVLLDGRWVTLEGFILDNAVLNALQRAFPDQDSICAYGAGTDNLQAPDVRWSGQDTYIQRTGINANLGTFASPDAFYAEHRQLRGIKGLLYRLVIRHWMNARVERLRRGLVPTIPNGPTTALPPQQANVKEAV</sequence>
<dbReference type="InterPro" id="IPR038765">
    <property type="entry name" value="Papain-like_cys_pep_sf"/>
</dbReference>
<gene>
    <name evidence="2" type="ORF">ASD8599_00342</name>
</gene>
<accession>A0A2R8B981</accession>
<evidence type="ECO:0000313" key="2">
    <source>
        <dbReference type="EMBL" id="SPH19608.1"/>
    </source>
</evidence>
<proteinExistence type="predicted"/>
<dbReference type="EMBL" id="OMOR01000001">
    <property type="protein sequence ID" value="SPH19608.1"/>
    <property type="molecule type" value="Genomic_DNA"/>
</dbReference>
<protein>
    <recommendedName>
        <fullName evidence="1">Transglutaminase-like domain-containing protein</fullName>
    </recommendedName>
</protein>
<reference evidence="2 3" key="1">
    <citation type="submission" date="2018-03" db="EMBL/GenBank/DDBJ databases">
        <authorList>
            <person name="Keele B.F."/>
        </authorList>
    </citation>
    <scope>NUCLEOTIDE SEQUENCE [LARGE SCALE GENOMIC DNA]</scope>
    <source>
        <strain evidence="2 3">CECT 8599</strain>
    </source>
</reference>
<dbReference type="AlphaFoldDB" id="A0A2R8B981"/>
<keyword evidence="3" id="KW-1185">Reference proteome</keyword>
<evidence type="ECO:0000313" key="3">
    <source>
        <dbReference type="Proteomes" id="UP000244880"/>
    </source>
</evidence>
<dbReference type="Pfam" id="PF01841">
    <property type="entry name" value="Transglut_core"/>
    <property type="match status" value="1"/>
</dbReference>
<dbReference type="RefSeq" id="WP_245925905.1">
    <property type="nucleotide sequence ID" value="NZ_OMOR01000001.1"/>
</dbReference>
<dbReference type="SUPFAM" id="SSF54001">
    <property type="entry name" value="Cysteine proteinases"/>
    <property type="match status" value="1"/>
</dbReference>
<dbReference type="InterPro" id="IPR002931">
    <property type="entry name" value="Transglutaminase-like"/>
</dbReference>
<organism evidence="2 3">
    <name type="scientific">Ascidiaceihabitans donghaensis</name>
    <dbReference type="NCBI Taxonomy" id="1510460"/>
    <lineage>
        <taxon>Bacteria</taxon>
        <taxon>Pseudomonadati</taxon>
        <taxon>Pseudomonadota</taxon>
        <taxon>Alphaproteobacteria</taxon>
        <taxon>Rhodobacterales</taxon>
        <taxon>Paracoccaceae</taxon>
        <taxon>Ascidiaceihabitans</taxon>
    </lineage>
</organism>
<dbReference type="SMART" id="SM00460">
    <property type="entry name" value="TGc"/>
    <property type="match status" value="1"/>
</dbReference>
<dbReference type="Gene3D" id="3.10.620.30">
    <property type="match status" value="1"/>
</dbReference>
<dbReference type="PANTHER" id="PTHR33490">
    <property type="entry name" value="BLR5614 PROTEIN-RELATED"/>
    <property type="match status" value="1"/>
</dbReference>
<dbReference type="Proteomes" id="UP000244880">
    <property type="component" value="Unassembled WGS sequence"/>
</dbReference>
<feature type="domain" description="Transglutaminase-like" evidence="1">
    <location>
        <begin position="73"/>
        <end position="147"/>
    </location>
</feature>